<sequence length="99" mass="10813">MVRILALSLLFLPAIVGASAIPSPQNPGFGWYCSGKEDGNYPHPFTCHKYIACVGKQYAYEMSCPMGPDGPLHFNPNTGHNPSQTFCDYPDKAGCYQPN</sequence>
<organism evidence="1 2">
    <name type="scientific">Lindgomyces ingoldianus</name>
    <dbReference type="NCBI Taxonomy" id="673940"/>
    <lineage>
        <taxon>Eukaryota</taxon>
        <taxon>Fungi</taxon>
        <taxon>Dikarya</taxon>
        <taxon>Ascomycota</taxon>
        <taxon>Pezizomycotina</taxon>
        <taxon>Dothideomycetes</taxon>
        <taxon>Pleosporomycetidae</taxon>
        <taxon>Pleosporales</taxon>
        <taxon>Lindgomycetaceae</taxon>
        <taxon>Lindgomyces</taxon>
    </lineage>
</organism>
<proteinExistence type="predicted"/>
<dbReference type="Proteomes" id="UP000799755">
    <property type="component" value="Unassembled WGS sequence"/>
</dbReference>
<name>A0ACB6QS23_9PLEO</name>
<reference evidence="1" key="1">
    <citation type="journal article" date="2020" name="Stud. Mycol.">
        <title>101 Dothideomycetes genomes: a test case for predicting lifestyles and emergence of pathogens.</title>
        <authorList>
            <person name="Haridas S."/>
            <person name="Albert R."/>
            <person name="Binder M."/>
            <person name="Bloem J."/>
            <person name="Labutti K."/>
            <person name="Salamov A."/>
            <person name="Andreopoulos B."/>
            <person name="Baker S."/>
            <person name="Barry K."/>
            <person name="Bills G."/>
            <person name="Bluhm B."/>
            <person name="Cannon C."/>
            <person name="Castanera R."/>
            <person name="Culley D."/>
            <person name="Daum C."/>
            <person name="Ezra D."/>
            <person name="Gonzalez J."/>
            <person name="Henrissat B."/>
            <person name="Kuo A."/>
            <person name="Liang C."/>
            <person name="Lipzen A."/>
            <person name="Lutzoni F."/>
            <person name="Magnuson J."/>
            <person name="Mondo S."/>
            <person name="Nolan M."/>
            <person name="Ohm R."/>
            <person name="Pangilinan J."/>
            <person name="Park H.-J."/>
            <person name="Ramirez L."/>
            <person name="Alfaro M."/>
            <person name="Sun H."/>
            <person name="Tritt A."/>
            <person name="Yoshinaga Y."/>
            <person name="Zwiers L.-H."/>
            <person name="Turgeon B."/>
            <person name="Goodwin S."/>
            <person name="Spatafora J."/>
            <person name="Crous P."/>
            <person name="Grigoriev I."/>
        </authorList>
    </citation>
    <scope>NUCLEOTIDE SEQUENCE</scope>
    <source>
        <strain evidence="1">ATCC 200398</strain>
    </source>
</reference>
<comment type="caution">
    <text evidence="1">The sequence shown here is derived from an EMBL/GenBank/DDBJ whole genome shotgun (WGS) entry which is preliminary data.</text>
</comment>
<keyword evidence="2" id="KW-1185">Reference proteome</keyword>
<accession>A0ACB6QS23</accession>
<protein>
    <submittedName>
        <fullName evidence="1">Uncharacterized protein</fullName>
    </submittedName>
</protein>
<gene>
    <name evidence="1" type="ORF">BDR25DRAFT_304485</name>
</gene>
<dbReference type="EMBL" id="MU003512">
    <property type="protein sequence ID" value="KAF2469373.1"/>
    <property type="molecule type" value="Genomic_DNA"/>
</dbReference>
<evidence type="ECO:0000313" key="1">
    <source>
        <dbReference type="EMBL" id="KAF2469373.1"/>
    </source>
</evidence>
<evidence type="ECO:0000313" key="2">
    <source>
        <dbReference type="Proteomes" id="UP000799755"/>
    </source>
</evidence>